<proteinExistence type="predicted"/>
<feature type="compositionally biased region" description="Basic and acidic residues" evidence="1">
    <location>
        <begin position="137"/>
        <end position="147"/>
    </location>
</feature>
<feature type="region of interest" description="Disordered" evidence="1">
    <location>
        <begin position="1"/>
        <end position="46"/>
    </location>
</feature>
<feature type="region of interest" description="Disordered" evidence="1">
    <location>
        <begin position="118"/>
        <end position="154"/>
    </location>
</feature>
<dbReference type="GeneID" id="64629376"/>
<dbReference type="RefSeq" id="XP_041194580.1">
    <property type="nucleotide sequence ID" value="XM_041335359.1"/>
</dbReference>
<sequence>MTRQNCRSRRSAAKDRAHAGADTSQTIGLAGDHRTRGFPSHADGLGSVSSYVLSQPNSIVAPSGSRDTLGRGGQQANFAVVSAWSKPLRIVEAPQASKKDVVTKMPIRQSTQQHLIRTDPPIAQAKPAPKSGKKAGKKTEKKAEKKAEKKKRKPFYKEVKREIRGPAYWKKKAEEDARLLNIARGIWRREVGKKTAGRC</sequence>
<dbReference type="AlphaFoldDB" id="A0A9P7EDR4"/>
<reference evidence="2" key="1">
    <citation type="journal article" date="2020" name="New Phytol.">
        <title>Comparative genomics reveals dynamic genome evolution in host specialist ectomycorrhizal fungi.</title>
        <authorList>
            <person name="Lofgren L.A."/>
            <person name="Nguyen N.H."/>
            <person name="Vilgalys R."/>
            <person name="Ruytinx J."/>
            <person name="Liao H.L."/>
            <person name="Branco S."/>
            <person name="Kuo A."/>
            <person name="LaButti K."/>
            <person name="Lipzen A."/>
            <person name="Andreopoulos W."/>
            <person name="Pangilinan J."/>
            <person name="Riley R."/>
            <person name="Hundley H."/>
            <person name="Na H."/>
            <person name="Barry K."/>
            <person name="Grigoriev I.V."/>
            <person name="Stajich J.E."/>
            <person name="Kennedy P.G."/>
        </authorList>
    </citation>
    <scope>NUCLEOTIDE SEQUENCE</scope>
    <source>
        <strain evidence="2">MN1</strain>
    </source>
</reference>
<dbReference type="Proteomes" id="UP000807769">
    <property type="component" value="Unassembled WGS sequence"/>
</dbReference>
<evidence type="ECO:0000313" key="3">
    <source>
        <dbReference type="Proteomes" id="UP000807769"/>
    </source>
</evidence>
<evidence type="ECO:0000313" key="2">
    <source>
        <dbReference type="EMBL" id="KAG1818708.1"/>
    </source>
</evidence>
<organism evidence="2 3">
    <name type="scientific">Suillus subaureus</name>
    <dbReference type="NCBI Taxonomy" id="48587"/>
    <lineage>
        <taxon>Eukaryota</taxon>
        <taxon>Fungi</taxon>
        <taxon>Dikarya</taxon>
        <taxon>Basidiomycota</taxon>
        <taxon>Agaricomycotina</taxon>
        <taxon>Agaricomycetes</taxon>
        <taxon>Agaricomycetidae</taxon>
        <taxon>Boletales</taxon>
        <taxon>Suillineae</taxon>
        <taxon>Suillaceae</taxon>
        <taxon>Suillus</taxon>
    </lineage>
</organism>
<evidence type="ECO:0000256" key="1">
    <source>
        <dbReference type="SAM" id="MobiDB-lite"/>
    </source>
</evidence>
<dbReference type="OrthoDB" id="2687758at2759"/>
<comment type="caution">
    <text evidence="2">The sequence shown here is derived from an EMBL/GenBank/DDBJ whole genome shotgun (WGS) entry which is preliminary data.</text>
</comment>
<feature type="compositionally biased region" description="Basic residues" evidence="1">
    <location>
        <begin position="1"/>
        <end position="11"/>
    </location>
</feature>
<keyword evidence="3" id="KW-1185">Reference proteome</keyword>
<name>A0A9P7EDR4_9AGAM</name>
<protein>
    <submittedName>
        <fullName evidence="2">Uncharacterized protein</fullName>
    </submittedName>
</protein>
<dbReference type="EMBL" id="JABBWG010000011">
    <property type="protein sequence ID" value="KAG1818708.1"/>
    <property type="molecule type" value="Genomic_DNA"/>
</dbReference>
<accession>A0A9P7EDR4</accession>
<gene>
    <name evidence="2" type="ORF">BJ212DRAFT_1347078</name>
</gene>